<organism evidence="1 2">
    <name type="scientific">Chondrus crispus</name>
    <name type="common">Carrageen Irish moss</name>
    <name type="synonym">Polymorpha crispa</name>
    <dbReference type="NCBI Taxonomy" id="2769"/>
    <lineage>
        <taxon>Eukaryota</taxon>
        <taxon>Rhodophyta</taxon>
        <taxon>Florideophyceae</taxon>
        <taxon>Rhodymeniophycidae</taxon>
        <taxon>Gigartinales</taxon>
        <taxon>Gigartinaceae</taxon>
        <taxon>Chondrus</taxon>
    </lineage>
</organism>
<name>R7QJH7_CHOCR</name>
<dbReference type="RefSeq" id="XP_005718139.1">
    <property type="nucleotide sequence ID" value="XM_005718082.1"/>
</dbReference>
<sequence length="69" mass="8490">MWRRNTVRCSFTSRGPQGVEGINYQGCVVSEWGFWRFVVLTFNIVHRLSYFYIVHRLSYFYIVHRRSYF</sequence>
<dbReference type="KEGG" id="ccp:CHC_T00006093001"/>
<proteinExistence type="predicted"/>
<evidence type="ECO:0000313" key="2">
    <source>
        <dbReference type="Proteomes" id="UP000012073"/>
    </source>
</evidence>
<dbReference type="AlphaFoldDB" id="R7QJH7"/>
<reference evidence="2" key="1">
    <citation type="journal article" date="2013" name="Proc. Natl. Acad. Sci. U.S.A.">
        <title>Genome structure and metabolic features in the red seaweed Chondrus crispus shed light on evolution of the Archaeplastida.</title>
        <authorList>
            <person name="Collen J."/>
            <person name="Porcel B."/>
            <person name="Carre W."/>
            <person name="Ball S.G."/>
            <person name="Chaparro C."/>
            <person name="Tonon T."/>
            <person name="Barbeyron T."/>
            <person name="Michel G."/>
            <person name="Noel B."/>
            <person name="Valentin K."/>
            <person name="Elias M."/>
            <person name="Artiguenave F."/>
            <person name="Arun A."/>
            <person name="Aury J.M."/>
            <person name="Barbosa-Neto J.F."/>
            <person name="Bothwell J.H."/>
            <person name="Bouget F.Y."/>
            <person name="Brillet L."/>
            <person name="Cabello-Hurtado F."/>
            <person name="Capella-Gutierrez S."/>
            <person name="Charrier B."/>
            <person name="Cladiere L."/>
            <person name="Cock J.M."/>
            <person name="Coelho S.M."/>
            <person name="Colleoni C."/>
            <person name="Czjzek M."/>
            <person name="Da Silva C."/>
            <person name="Delage L."/>
            <person name="Denoeud F."/>
            <person name="Deschamps P."/>
            <person name="Dittami S.M."/>
            <person name="Gabaldon T."/>
            <person name="Gachon C.M."/>
            <person name="Groisillier A."/>
            <person name="Herve C."/>
            <person name="Jabbari K."/>
            <person name="Katinka M."/>
            <person name="Kloareg B."/>
            <person name="Kowalczyk N."/>
            <person name="Labadie K."/>
            <person name="Leblanc C."/>
            <person name="Lopez P.J."/>
            <person name="McLachlan D.H."/>
            <person name="Meslet-Cladiere L."/>
            <person name="Moustafa A."/>
            <person name="Nehr Z."/>
            <person name="Nyvall Collen P."/>
            <person name="Panaud O."/>
            <person name="Partensky F."/>
            <person name="Poulain J."/>
            <person name="Rensing S.A."/>
            <person name="Rousvoal S."/>
            <person name="Samson G."/>
            <person name="Symeonidi A."/>
            <person name="Weissenbach J."/>
            <person name="Zambounis A."/>
            <person name="Wincker P."/>
            <person name="Boyen C."/>
        </authorList>
    </citation>
    <scope>NUCLEOTIDE SEQUENCE [LARGE SCALE GENOMIC DNA]</scope>
    <source>
        <strain evidence="2">cv. Stackhouse</strain>
    </source>
</reference>
<evidence type="ECO:0000313" key="1">
    <source>
        <dbReference type="EMBL" id="CDF38254.1"/>
    </source>
</evidence>
<dbReference type="Gramene" id="CDF38254">
    <property type="protein sequence ID" value="CDF38254"/>
    <property type="gene ID" value="CHC_T00006093001"/>
</dbReference>
<accession>R7QJH7</accession>
<dbReference type="Proteomes" id="UP000012073">
    <property type="component" value="Unassembled WGS sequence"/>
</dbReference>
<dbReference type="GeneID" id="17325857"/>
<keyword evidence="2" id="KW-1185">Reference proteome</keyword>
<protein>
    <submittedName>
        <fullName evidence="1">Uncharacterized protein</fullName>
    </submittedName>
</protein>
<dbReference type="EMBL" id="HG001907">
    <property type="protein sequence ID" value="CDF38254.1"/>
    <property type="molecule type" value="Genomic_DNA"/>
</dbReference>
<gene>
    <name evidence="1" type="ORF">CHC_T00006093001</name>
</gene>